<dbReference type="SUPFAM" id="SSF55008">
    <property type="entry name" value="HMA, heavy metal-associated domain"/>
    <property type="match status" value="1"/>
</dbReference>
<evidence type="ECO:0000313" key="4">
    <source>
        <dbReference type="Proteomes" id="UP001288778"/>
    </source>
</evidence>
<feature type="non-terminal residue" evidence="3">
    <location>
        <position position="1"/>
    </location>
</feature>
<dbReference type="RefSeq" id="WP_322395723.1">
    <property type="nucleotide sequence ID" value="NZ_WNUI01000369.1"/>
</dbReference>
<accession>A0AAW9I7R7</accession>
<sequence>CDSCEVAVEEEINKLQGIINIEADHNNVMVIVTYENELCNDDNIKLAIKNSGFSSSNNMLIKVLSLSIVVISMFFLGNNPLIGSNTSFTSIETSFIMLFVLGFFTSFHCVGMCGGILLTQTINKDENINDKKSSFKIALLYNGGRIISYTIIGG</sequence>
<feature type="transmembrane region" description="Helical" evidence="1">
    <location>
        <begin position="59"/>
        <end position="76"/>
    </location>
</feature>
<proteinExistence type="predicted"/>
<dbReference type="InterPro" id="IPR006121">
    <property type="entry name" value="HMA_dom"/>
</dbReference>
<dbReference type="Proteomes" id="UP001288778">
    <property type="component" value="Unassembled WGS sequence"/>
</dbReference>
<evidence type="ECO:0000256" key="1">
    <source>
        <dbReference type="SAM" id="Phobius"/>
    </source>
</evidence>
<evidence type="ECO:0000313" key="3">
    <source>
        <dbReference type="EMBL" id="MDZ4910498.1"/>
    </source>
</evidence>
<dbReference type="InterPro" id="IPR039447">
    <property type="entry name" value="UreH-like_TM_dom"/>
</dbReference>
<comment type="caution">
    <text evidence="3">The sequence shown here is derived from an EMBL/GenBank/DDBJ whole genome shotgun (WGS) entry which is preliminary data.</text>
</comment>
<keyword evidence="1" id="KW-1133">Transmembrane helix</keyword>
<organism evidence="3 4">
    <name type="scientific">Clostridium perfringens</name>
    <dbReference type="NCBI Taxonomy" id="1502"/>
    <lineage>
        <taxon>Bacteria</taxon>
        <taxon>Bacillati</taxon>
        <taxon>Bacillota</taxon>
        <taxon>Clostridia</taxon>
        <taxon>Eubacteriales</taxon>
        <taxon>Clostridiaceae</taxon>
        <taxon>Clostridium</taxon>
    </lineage>
</organism>
<dbReference type="GO" id="GO:0046872">
    <property type="term" value="F:metal ion binding"/>
    <property type="evidence" value="ECO:0007669"/>
    <property type="project" value="InterPro"/>
</dbReference>
<evidence type="ECO:0000259" key="2">
    <source>
        <dbReference type="PROSITE" id="PS50846"/>
    </source>
</evidence>
<feature type="non-terminal residue" evidence="3">
    <location>
        <position position="154"/>
    </location>
</feature>
<dbReference type="Gene3D" id="3.30.70.100">
    <property type="match status" value="1"/>
</dbReference>
<reference evidence="3" key="1">
    <citation type="submission" date="2019-11" db="EMBL/GenBank/DDBJ databases">
        <title>Characterization of Clostridium perfringens isolates from swine manure treated agricultural soils.</title>
        <authorList>
            <person name="Wushke S.T."/>
        </authorList>
    </citation>
    <scope>NUCLEOTIDE SEQUENCE</scope>
    <source>
        <strain evidence="3">X94</strain>
    </source>
</reference>
<name>A0AAW9I7R7_CLOPF</name>
<gene>
    <name evidence="3" type="ORF">GNF68_15990</name>
</gene>
<keyword evidence="1" id="KW-0812">Transmembrane</keyword>
<protein>
    <submittedName>
        <fullName evidence="3">Heavy metal transport/detoxification protein</fullName>
    </submittedName>
</protein>
<feature type="domain" description="HMA" evidence="2">
    <location>
        <begin position="1"/>
        <end position="56"/>
    </location>
</feature>
<dbReference type="AlphaFoldDB" id="A0AAW9I7R7"/>
<feature type="transmembrane region" description="Helical" evidence="1">
    <location>
        <begin position="96"/>
        <end position="118"/>
    </location>
</feature>
<dbReference type="PANTHER" id="PTHR42208">
    <property type="entry name" value="HEAVY METAL TRANSPORTER-RELATED"/>
    <property type="match status" value="1"/>
</dbReference>
<dbReference type="InterPro" id="IPR036163">
    <property type="entry name" value="HMA_dom_sf"/>
</dbReference>
<dbReference type="Pfam" id="PF13386">
    <property type="entry name" value="DsbD_2"/>
    <property type="match status" value="1"/>
</dbReference>
<dbReference type="EMBL" id="WNUI01000369">
    <property type="protein sequence ID" value="MDZ4910498.1"/>
    <property type="molecule type" value="Genomic_DNA"/>
</dbReference>
<dbReference type="CDD" id="cd00371">
    <property type="entry name" value="HMA"/>
    <property type="match status" value="1"/>
</dbReference>
<keyword evidence="1" id="KW-0472">Membrane</keyword>
<dbReference type="PANTHER" id="PTHR42208:SF1">
    <property type="entry name" value="HEAVY METAL TRANSPORTER"/>
    <property type="match status" value="1"/>
</dbReference>
<dbReference type="PROSITE" id="PS50846">
    <property type="entry name" value="HMA_2"/>
    <property type="match status" value="1"/>
</dbReference>